<evidence type="ECO:0000313" key="2">
    <source>
        <dbReference type="EMBL" id="MDH8678705.1"/>
    </source>
</evidence>
<organism evidence="2 3">
    <name type="scientific">Fusibacter bizertensis</name>
    <dbReference type="NCBI Taxonomy" id="1488331"/>
    <lineage>
        <taxon>Bacteria</taxon>
        <taxon>Bacillati</taxon>
        <taxon>Bacillota</taxon>
        <taxon>Clostridia</taxon>
        <taxon>Eubacteriales</taxon>
        <taxon>Eubacteriales Family XII. Incertae Sedis</taxon>
        <taxon>Fusibacter</taxon>
    </lineage>
</organism>
<keyword evidence="1" id="KW-0812">Transmembrane</keyword>
<dbReference type="EMBL" id="JARYZI010000007">
    <property type="protein sequence ID" value="MDH8678705.1"/>
    <property type="molecule type" value="Genomic_DNA"/>
</dbReference>
<name>A0ABT6NE53_9FIRM</name>
<dbReference type="Proteomes" id="UP001158045">
    <property type="component" value="Unassembled WGS sequence"/>
</dbReference>
<feature type="transmembrane region" description="Helical" evidence="1">
    <location>
        <begin position="77"/>
        <end position="94"/>
    </location>
</feature>
<keyword evidence="1" id="KW-0472">Membrane</keyword>
<proteinExistence type="predicted"/>
<comment type="caution">
    <text evidence="2">The sequence shown here is derived from an EMBL/GenBank/DDBJ whole genome shotgun (WGS) entry which is preliminary data.</text>
</comment>
<accession>A0ABT6NE53</accession>
<sequence>MRMLSSVQFIWVFSILTFTLVLLILNLRLFIRRGRTPVTFIVHALSIFTVLFLSTILMRHVSFDMTFFPHYKLLGDLFLAMIIALLLGFIYVYFQTKAFHLPPDLHEVFTQLEDLILVYDYSGKLHLNNHPDLCNRYFINLVPTLDELRHNGKNPYEWELEGKDKTYTLWTVITPIFSNLEPIGTAVVFYDVSVEKALYQEIEQKNKEIEVHNEKLRSNLYVYAQYEAEKMRLEVISELQENLIHRLESVILRIQRLESVATSDTISDIADELRDVYQLVRQSVQDIANRKGGYDYD</sequence>
<evidence type="ECO:0000313" key="3">
    <source>
        <dbReference type="Proteomes" id="UP001158045"/>
    </source>
</evidence>
<keyword evidence="1" id="KW-1133">Transmembrane helix</keyword>
<protein>
    <submittedName>
        <fullName evidence="2">OmpH family outer membrane protein</fullName>
    </submittedName>
</protein>
<evidence type="ECO:0000256" key="1">
    <source>
        <dbReference type="SAM" id="Phobius"/>
    </source>
</evidence>
<reference evidence="2 3" key="1">
    <citation type="submission" date="2023-04" db="EMBL/GenBank/DDBJ databases">
        <title>Fusibacter bizertensis strain WBS, isolated from littoral bottom sediments of the Arctic seas - biochemical and genomic analysis.</title>
        <authorList>
            <person name="Brioukhanov A.L."/>
        </authorList>
    </citation>
    <scope>NUCLEOTIDE SEQUENCE [LARGE SCALE GENOMIC DNA]</scope>
    <source>
        <strain evidence="2 3">WBS</strain>
    </source>
</reference>
<feature type="transmembrane region" description="Helical" evidence="1">
    <location>
        <begin position="6"/>
        <end position="25"/>
    </location>
</feature>
<keyword evidence="3" id="KW-1185">Reference proteome</keyword>
<gene>
    <name evidence="2" type="ORF">QE109_11130</name>
</gene>
<feature type="transmembrane region" description="Helical" evidence="1">
    <location>
        <begin position="37"/>
        <end position="57"/>
    </location>
</feature>